<gene>
    <name evidence="5" type="ORF">GTW20_04445</name>
</gene>
<dbReference type="InterPro" id="IPR000873">
    <property type="entry name" value="AMP-dep_synth/lig_dom"/>
</dbReference>
<keyword evidence="2" id="KW-0436">Ligase</keyword>
<evidence type="ECO:0000313" key="5">
    <source>
        <dbReference type="EMBL" id="MYR31537.1"/>
    </source>
</evidence>
<dbReference type="AlphaFoldDB" id="A0A7K2INY3"/>
<dbReference type="GO" id="GO:0016877">
    <property type="term" value="F:ligase activity, forming carbon-sulfur bonds"/>
    <property type="evidence" value="ECO:0007669"/>
    <property type="project" value="UniProtKB-ARBA"/>
</dbReference>
<dbReference type="InterPro" id="IPR020845">
    <property type="entry name" value="AMP-binding_CS"/>
</dbReference>
<accession>A0A7K2INY3</accession>
<feature type="domain" description="AMP-binding enzyme C-terminal" evidence="4">
    <location>
        <begin position="444"/>
        <end position="519"/>
    </location>
</feature>
<dbReference type="Gene3D" id="3.40.50.12780">
    <property type="entry name" value="N-terminal domain of ligase-like"/>
    <property type="match status" value="1"/>
</dbReference>
<dbReference type="InterPro" id="IPR050237">
    <property type="entry name" value="ATP-dep_AMP-bd_enzyme"/>
</dbReference>
<dbReference type="PANTHER" id="PTHR43767">
    <property type="entry name" value="LONG-CHAIN-FATTY-ACID--COA LIGASE"/>
    <property type="match status" value="1"/>
</dbReference>
<evidence type="ECO:0000259" key="4">
    <source>
        <dbReference type="Pfam" id="PF13193"/>
    </source>
</evidence>
<dbReference type="PANTHER" id="PTHR43767:SF12">
    <property type="entry name" value="AMP-DEPENDENT SYNTHETASE AND LIGASE"/>
    <property type="match status" value="1"/>
</dbReference>
<name>A0A7K2INY3_9ACTN</name>
<evidence type="ECO:0000313" key="6">
    <source>
        <dbReference type="Proteomes" id="UP000467124"/>
    </source>
</evidence>
<dbReference type="InterPro" id="IPR042099">
    <property type="entry name" value="ANL_N_sf"/>
</dbReference>
<organism evidence="5 6">
    <name type="scientific">Nocardiopsis alba</name>
    <dbReference type="NCBI Taxonomy" id="53437"/>
    <lineage>
        <taxon>Bacteria</taxon>
        <taxon>Bacillati</taxon>
        <taxon>Actinomycetota</taxon>
        <taxon>Actinomycetes</taxon>
        <taxon>Streptosporangiales</taxon>
        <taxon>Nocardiopsidaceae</taxon>
        <taxon>Nocardiopsis</taxon>
    </lineage>
</organism>
<proteinExistence type="inferred from homology"/>
<evidence type="ECO:0000256" key="1">
    <source>
        <dbReference type="ARBA" id="ARBA00006432"/>
    </source>
</evidence>
<dbReference type="Gene3D" id="3.30.300.30">
    <property type="match status" value="1"/>
</dbReference>
<feature type="domain" description="AMP-dependent synthetase/ligase" evidence="3">
    <location>
        <begin position="9"/>
        <end position="394"/>
    </location>
</feature>
<evidence type="ECO:0000259" key="3">
    <source>
        <dbReference type="Pfam" id="PF00501"/>
    </source>
</evidence>
<dbReference type="Proteomes" id="UP000467124">
    <property type="component" value="Unassembled WGS sequence"/>
</dbReference>
<evidence type="ECO:0000256" key="2">
    <source>
        <dbReference type="ARBA" id="ARBA00022598"/>
    </source>
</evidence>
<dbReference type="FunFam" id="3.30.300.30:FF:000008">
    <property type="entry name" value="2,3-dihydroxybenzoate-AMP ligase"/>
    <property type="match status" value="1"/>
</dbReference>
<sequence>MFNLSTLLEDGARSVPEKECLVFGDTRLNYAITDMIASQVANLLVSRGVRPGDRVALASPNLPYFPFVYFGALKAGAVVVPLNVLLTPREIAYHLEDSGAKALFAFTGTPDLPLGQRSFDAFEQVESCELFVDMPATAGATESTIEGAETIWAALDGMPGTFETVQSNGDDTAVIIYTSGTTGRPKGAELSHTNLMMNAVVAAGLVNPHPDGRDVSLVVLPLFHIFGQTVMLNAALYRHGTMVLLPRFDGDQALSLMQKEGVTGFAGVPTMYWGLLNAARAAEPGRYDLEGIAANMVDAVSGGSALPARLAEDFTELFGVGIKEGYGLSETSPVASFNNPATGAKPGSIGRPVWGVEMRLIDPDWNEVVKEKEGDEDPVGEIAIRGHLIMKGYHDRPEINAEVIRDGWFRTGDIARRDDDGFYFIIDRSKDMIIRGGYNVYPREVEEVLMTHDAVGLVAVVGVPHDTHGEEIKAFVIPKEGAEVTAEELDAFARERLAAYKYPREFEFRTELPMTSTGKILKRELREG</sequence>
<protein>
    <submittedName>
        <fullName evidence="5">AMP-binding protein</fullName>
    </submittedName>
</protein>
<dbReference type="InterPro" id="IPR025110">
    <property type="entry name" value="AMP-bd_C"/>
</dbReference>
<dbReference type="Pfam" id="PF00501">
    <property type="entry name" value="AMP-binding"/>
    <property type="match status" value="1"/>
</dbReference>
<comment type="caution">
    <text evidence="5">The sequence shown here is derived from an EMBL/GenBank/DDBJ whole genome shotgun (WGS) entry which is preliminary data.</text>
</comment>
<dbReference type="RefSeq" id="WP_161110329.1">
    <property type="nucleotide sequence ID" value="NZ_WWHY01000001.1"/>
</dbReference>
<dbReference type="InterPro" id="IPR045851">
    <property type="entry name" value="AMP-bd_C_sf"/>
</dbReference>
<dbReference type="PROSITE" id="PS00455">
    <property type="entry name" value="AMP_BINDING"/>
    <property type="match status" value="1"/>
</dbReference>
<dbReference type="CDD" id="cd05936">
    <property type="entry name" value="FC-FACS_FadD_like"/>
    <property type="match status" value="1"/>
</dbReference>
<comment type="similarity">
    <text evidence="1">Belongs to the ATP-dependent AMP-binding enzyme family.</text>
</comment>
<dbReference type="EMBL" id="WWHY01000001">
    <property type="protein sequence ID" value="MYR31537.1"/>
    <property type="molecule type" value="Genomic_DNA"/>
</dbReference>
<dbReference type="Pfam" id="PF13193">
    <property type="entry name" value="AMP-binding_C"/>
    <property type="match status" value="1"/>
</dbReference>
<dbReference type="SUPFAM" id="SSF56801">
    <property type="entry name" value="Acetyl-CoA synthetase-like"/>
    <property type="match status" value="1"/>
</dbReference>
<reference evidence="5 6" key="1">
    <citation type="journal article" date="2019" name="Nat. Commun.">
        <title>The antimicrobial potential of Streptomyces from insect microbiomes.</title>
        <authorList>
            <person name="Chevrette M.G."/>
            <person name="Carlson C.M."/>
            <person name="Ortega H.E."/>
            <person name="Thomas C."/>
            <person name="Ananiev G.E."/>
            <person name="Barns K.J."/>
            <person name="Book A.J."/>
            <person name="Cagnazzo J."/>
            <person name="Carlos C."/>
            <person name="Flanigan W."/>
            <person name="Grubbs K.J."/>
            <person name="Horn H.A."/>
            <person name="Hoffmann F.M."/>
            <person name="Klassen J.L."/>
            <person name="Knack J.J."/>
            <person name="Lewin G.R."/>
            <person name="McDonald B.R."/>
            <person name="Muller L."/>
            <person name="Melo W.G.P."/>
            <person name="Pinto-Tomas A.A."/>
            <person name="Schmitz A."/>
            <person name="Wendt-Pienkowski E."/>
            <person name="Wildman S."/>
            <person name="Zhao M."/>
            <person name="Zhang F."/>
            <person name="Bugni T.S."/>
            <person name="Andes D.R."/>
            <person name="Pupo M.T."/>
            <person name="Currie C.R."/>
        </authorList>
    </citation>
    <scope>NUCLEOTIDE SEQUENCE [LARGE SCALE GENOMIC DNA]</scope>
    <source>
        <strain evidence="5 6">SID5840</strain>
    </source>
</reference>